<dbReference type="EMBL" id="CP097095">
    <property type="protein sequence ID" value="UQF80426.1"/>
    <property type="molecule type" value="Genomic_DNA"/>
</dbReference>
<feature type="compositionally biased region" description="Basic and acidic residues" evidence="3">
    <location>
        <begin position="748"/>
        <end position="757"/>
    </location>
</feature>
<feature type="region of interest" description="Disordered" evidence="3">
    <location>
        <begin position="716"/>
        <end position="757"/>
    </location>
</feature>
<dbReference type="InterPro" id="IPR005537">
    <property type="entry name" value="RAMP_III_fam"/>
</dbReference>
<dbReference type="KEGG" id="agh:M3I41_03960"/>
<feature type="compositionally biased region" description="Basic and acidic residues" evidence="3">
    <location>
        <begin position="497"/>
        <end position="517"/>
    </location>
</feature>
<proteinExistence type="predicted"/>
<dbReference type="Pfam" id="PF03787">
    <property type="entry name" value="RAMPs"/>
    <property type="match status" value="1"/>
</dbReference>
<evidence type="ECO:0000259" key="4">
    <source>
        <dbReference type="Pfam" id="PF03787"/>
    </source>
</evidence>
<dbReference type="InterPro" id="IPR023825">
    <property type="entry name" value="CRISPR-assoc_RAMP_BGP1436"/>
</dbReference>
<evidence type="ECO:0000256" key="1">
    <source>
        <dbReference type="ARBA" id="ARBA00023118"/>
    </source>
</evidence>
<feature type="domain" description="CRISPR type III-associated protein" evidence="4">
    <location>
        <begin position="79"/>
        <end position="132"/>
    </location>
</feature>
<dbReference type="CDD" id="cd09726">
    <property type="entry name" value="RAMP_I_III"/>
    <property type="match status" value="1"/>
</dbReference>
<evidence type="ECO:0000313" key="5">
    <source>
        <dbReference type="EMBL" id="UQF80426.1"/>
    </source>
</evidence>
<reference evidence="5" key="1">
    <citation type="submission" date="2022-05" db="EMBL/GenBank/DDBJ databases">
        <title>Using nanopore sequencing to obtain complete genomes from saliva samples.</title>
        <authorList>
            <person name="Baker J.L."/>
        </authorList>
    </citation>
    <scope>NUCLEOTIDE SEQUENCE</scope>
    <source>
        <strain evidence="5">JCVI-JB-Ag32</strain>
    </source>
</reference>
<protein>
    <submittedName>
        <fullName evidence="5">TIGR03986 family CRISPR-associated RAMP protein</fullName>
    </submittedName>
</protein>
<evidence type="ECO:0000256" key="2">
    <source>
        <dbReference type="ARBA" id="ARBA00093789"/>
    </source>
</evidence>
<keyword evidence="1" id="KW-0051">Antiviral defense</keyword>
<dbReference type="AlphaFoldDB" id="A0A9E7AIZ3"/>
<gene>
    <name evidence="5" type="ORF">M3I41_03960</name>
</gene>
<organism evidence="5 6">
    <name type="scientific">Actinomyces graevenitzii</name>
    <dbReference type="NCBI Taxonomy" id="55565"/>
    <lineage>
        <taxon>Bacteria</taxon>
        <taxon>Bacillati</taxon>
        <taxon>Actinomycetota</taxon>
        <taxon>Actinomycetes</taxon>
        <taxon>Actinomycetales</taxon>
        <taxon>Actinomycetaceae</taxon>
        <taxon>Actinomyces</taxon>
    </lineage>
</organism>
<sequence>MSSNNQKSKYTSFHSSVNCIPVLRTSVQKPVPDSTKGGAQSDSAYPNLPETIATFLSDKLPAPLDHLGTDTYSGSLRLTIEVMTALIFGNQKKSKGKPTEISIPIDPTTGSPFIPPTMIKGMISNAYERLTASRFRIFGEHNATLTYRADPAAALGLVPVRLNDNYELGTHRGKLLYGPGHAPYAKLLTHEIDEENNKKPLSLLKNSHAWNTLQHGELIDFMAKKIEDSYIVTQIKARGDKAYLRLKVPDWVSNSNYEETAHTGWFYSTTPDNLLKAGKSIFASKLSERIFFDDQLTNQEINIDPVVAETYDRILHSYSYDSTDPTSKTPTTPNRFVIDRAGNKDIDPINHSGLLAYARLQGKKVVELMPTQVGRRNYSRSPRSLAQAQGALPVSDAIEASPADHIFGFIPTGPQAPDNQPNKQLSTLKGRITISAVDTSSAPRNDKRLDLRPLLTPKTSSARRFLTDISGHTISGRPRPDYYSEGDQLGAASYGFRRKDAEQKKRKDAEQKNEMNRHPYYATLESYKKEQLEENPNRQEKTNPDIYSTADTWIPRSSTFHCTIHFEGLQKEELWTLLWILDSKLLGRYAQKEQHQTESDLEENAASIEGYLRMGMGKPLGLGVVRTSFSALSCIKTASPKDSNVFGLADDYEALKGCLGVIDPETDELNEDWKEEFFKEAEDFYQVLSGTPWCKAFLRSCLGYPGKTDVRYMTLSENKQNNKTKSDGKIKSGRGHAPRPLAADNWDEALKIPKKPD</sequence>
<dbReference type="GO" id="GO:0051607">
    <property type="term" value="P:defense response to virus"/>
    <property type="evidence" value="ECO:0007669"/>
    <property type="project" value="UniProtKB-KW"/>
</dbReference>
<name>A0A9E7AIZ3_9ACTO</name>
<accession>A0A9E7AIZ3</accession>
<evidence type="ECO:0000256" key="3">
    <source>
        <dbReference type="SAM" id="MobiDB-lite"/>
    </source>
</evidence>
<evidence type="ECO:0000313" key="6">
    <source>
        <dbReference type="Proteomes" id="UP000830236"/>
    </source>
</evidence>
<comment type="subunit">
    <text evidence="2">Part of the Csm effector complex that includes Cas10, Csm2, Csm3, Csm4 and Csm5.</text>
</comment>
<dbReference type="Proteomes" id="UP000830236">
    <property type="component" value="Chromosome"/>
</dbReference>
<dbReference type="NCBIfam" id="TIGR03986">
    <property type="entry name" value="TIGR03986 family CRISPR-associated RAMP protein"/>
    <property type="match status" value="1"/>
</dbReference>
<feature type="region of interest" description="Disordered" evidence="3">
    <location>
        <begin position="467"/>
        <end position="518"/>
    </location>
</feature>